<evidence type="ECO:0000313" key="2">
    <source>
        <dbReference type="Proteomes" id="UP000823388"/>
    </source>
</evidence>
<dbReference type="EMBL" id="CM029046">
    <property type="protein sequence ID" value="KAG2588901.1"/>
    <property type="molecule type" value="Genomic_DNA"/>
</dbReference>
<comment type="caution">
    <text evidence="1">The sequence shown here is derived from an EMBL/GenBank/DDBJ whole genome shotgun (WGS) entry which is preliminary data.</text>
</comment>
<protein>
    <submittedName>
        <fullName evidence="1">Uncharacterized protein</fullName>
    </submittedName>
</protein>
<keyword evidence="2" id="KW-1185">Reference proteome</keyword>
<evidence type="ECO:0000313" key="1">
    <source>
        <dbReference type="EMBL" id="KAG2588901.1"/>
    </source>
</evidence>
<sequence length="220" mass="25759">MMGELVEMHREFVRYYGPDTDVLLKWMEGEKLNELRSVLQKAVTEDEGKDLTSLMPLYRKQKNACRQYSLLNMGKRFASIAYAESPSSGLELGWTIKDLSFLNDMDGDNEIWMNMQWMKQTLLLCRYSVLRFQFGAVRATPIQSCGHFNQSRTCHKRPAVRTALLLLDLLYRSRTFWGLEMFACRKSHAQECCSLEEFLAGRDGGWNMPMYSWMIKFRVE</sequence>
<dbReference type="OrthoDB" id="5600060at2759"/>
<accession>A0A8T0RR92</accession>
<proteinExistence type="predicted"/>
<reference evidence="1" key="1">
    <citation type="submission" date="2020-05" db="EMBL/GenBank/DDBJ databases">
        <title>WGS assembly of Panicum virgatum.</title>
        <authorList>
            <person name="Lovell J.T."/>
            <person name="Jenkins J."/>
            <person name="Shu S."/>
            <person name="Juenger T.E."/>
            <person name="Schmutz J."/>
        </authorList>
    </citation>
    <scope>NUCLEOTIDE SEQUENCE</scope>
    <source>
        <strain evidence="1">AP13</strain>
    </source>
</reference>
<organism evidence="1 2">
    <name type="scientific">Panicum virgatum</name>
    <name type="common">Blackwell switchgrass</name>
    <dbReference type="NCBI Taxonomy" id="38727"/>
    <lineage>
        <taxon>Eukaryota</taxon>
        <taxon>Viridiplantae</taxon>
        <taxon>Streptophyta</taxon>
        <taxon>Embryophyta</taxon>
        <taxon>Tracheophyta</taxon>
        <taxon>Spermatophyta</taxon>
        <taxon>Magnoliopsida</taxon>
        <taxon>Liliopsida</taxon>
        <taxon>Poales</taxon>
        <taxon>Poaceae</taxon>
        <taxon>PACMAD clade</taxon>
        <taxon>Panicoideae</taxon>
        <taxon>Panicodae</taxon>
        <taxon>Paniceae</taxon>
        <taxon>Panicinae</taxon>
        <taxon>Panicum</taxon>
        <taxon>Panicum sect. Hiantes</taxon>
    </lineage>
</organism>
<dbReference type="AlphaFoldDB" id="A0A8T0RR92"/>
<gene>
    <name evidence="1" type="ORF">PVAP13_5NG390100</name>
</gene>
<dbReference type="Proteomes" id="UP000823388">
    <property type="component" value="Chromosome 5N"/>
</dbReference>
<name>A0A8T0RR92_PANVG</name>